<comment type="caution">
    <text evidence="1">The sequence shown here is derived from an EMBL/GenBank/DDBJ whole genome shotgun (WGS) entry which is preliminary data.</text>
</comment>
<dbReference type="EMBL" id="PXYT01000100">
    <property type="protein sequence ID" value="PSR23004.1"/>
    <property type="molecule type" value="Genomic_DNA"/>
</dbReference>
<dbReference type="Gene3D" id="3.30.2020.40">
    <property type="entry name" value="Uncharacterised protein PF10387, DUF2442"/>
    <property type="match status" value="1"/>
</dbReference>
<proteinExistence type="predicted"/>
<reference evidence="1 2" key="1">
    <citation type="journal article" date="2014" name="BMC Genomics">
        <title>Comparison of environmental and isolate Sulfobacillus genomes reveals diverse carbon, sulfur, nitrogen, and hydrogen metabolisms.</title>
        <authorList>
            <person name="Justice N.B."/>
            <person name="Norman A."/>
            <person name="Brown C.T."/>
            <person name="Singh A."/>
            <person name="Thomas B.C."/>
            <person name="Banfield J.F."/>
        </authorList>
    </citation>
    <scope>NUCLEOTIDE SEQUENCE [LARGE SCALE GENOMIC DNA]</scope>
    <source>
        <strain evidence="1">AMDSBA1</strain>
    </source>
</reference>
<evidence type="ECO:0000313" key="2">
    <source>
        <dbReference type="Proteomes" id="UP000242699"/>
    </source>
</evidence>
<dbReference type="Pfam" id="PF10387">
    <property type="entry name" value="DUF2442"/>
    <property type="match status" value="1"/>
</dbReference>
<dbReference type="Proteomes" id="UP000242699">
    <property type="component" value="Unassembled WGS sequence"/>
</dbReference>
<evidence type="ECO:0000313" key="1">
    <source>
        <dbReference type="EMBL" id="PSR23004.1"/>
    </source>
</evidence>
<dbReference type="InterPro" id="IPR018841">
    <property type="entry name" value="DUF2442"/>
</dbReference>
<dbReference type="AlphaFoldDB" id="A0A2T2WL80"/>
<protein>
    <submittedName>
        <fullName evidence="1">DUF2442 domain-containing protein</fullName>
    </submittedName>
</protein>
<gene>
    <name evidence="1" type="ORF">C7B43_20415</name>
</gene>
<sequence>MLEGPKTLVVDEATPLPPLPHATAVRFDDGHIIFDLSNRGSLAFPLDEFPRLAAASPEERNKWRLVWNGEAVRWDGLDEDISLCVLPSGEC</sequence>
<name>A0A2T2WL80_9FIRM</name>
<organism evidence="1 2">
    <name type="scientific">Sulfobacillus benefaciens</name>
    <dbReference type="NCBI Taxonomy" id="453960"/>
    <lineage>
        <taxon>Bacteria</taxon>
        <taxon>Bacillati</taxon>
        <taxon>Bacillota</taxon>
        <taxon>Clostridia</taxon>
        <taxon>Eubacteriales</taxon>
        <taxon>Clostridiales Family XVII. Incertae Sedis</taxon>
        <taxon>Sulfobacillus</taxon>
    </lineage>
</organism>
<accession>A0A2T2WL80</accession>